<evidence type="ECO:0000259" key="13">
    <source>
        <dbReference type="PROSITE" id="PS50157"/>
    </source>
</evidence>
<dbReference type="FunFam" id="3.30.160.60:FF:000235">
    <property type="entry name" value="Zinc finger and BTB domain containing 38"/>
    <property type="match status" value="1"/>
</dbReference>
<dbReference type="PROSITE" id="PS50157">
    <property type="entry name" value="ZINC_FINGER_C2H2_2"/>
    <property type="match status" value="3"/>
</dbReference>
<proteinExistence type="predicted"/>
<dbReference type="FunFam" id="3.30.160.60:FF:000749">
    <property type="entry name" value="Transcriptional regulator Kaiso"/>
    <property type="match status" value="1"/>
</dbReference>
<dbReference type="Gene3D" id="3.30.160.60">
    <property type="entry name" value="Classic Zinc Finger"/>
    <property type="match status" value="3"/>
</dbReference>
<dbReference type="PANTHER" id="PTHR24394:SF58">
    <property type="entry name" value="ZINC FINGER AND BTB DOMAIN CONTAINING 33"/>
    <property type="match status" value="1"/>
</dbReference>
<evidence type="ECO:0000313" key="14">
    <source>
        <dbReference type="EMBL" id="KAK7922157.1"/>
    </source>
</evidence>
<evidence type="ECO:0000256" key="3">
    <source>
        <dbReference type="ARBA" id="ARBA00022723"/>
    </source>
</evidence>
<evidence type="ECO:0000256" key="11">
    <source>
        <dbReference type="PROSITE-ProRule" id="PRU00042"/>
    </source>
</evidence>
<dbReference type="PANTHER" id="PTHR24394">
    <property type="entry name" value="ZINC FINGER PROTEIN"/>
    <property type="match status" value="1"/>
</dbReference>
<dbReference type="GO" id="GO:0000981">
    <property type="term" value="F:DNA-binding transcription factor activity, RNA polymerase II-specific"/>
    <property type="evidence" value="ECO:0007669"/>
    <property type="project" value="TreeGrafter"/>
</dbReference>
<evidence type="ECO:0000256" key="7">
    <source>
        <dbReference type="ARBA" id="ARBA00023015"/>
    </source>
</evidence>
<protein>
    <recommendedName>
        <fullName evidence="13">C2H2-type domain-containing protein</fullName>
    </recommendedName>
</protein>
<feature type="domain" description="C2H2-type" evidence="13">
    <location>
        <begin position="97"/>
        <end position="125"/>
    </location>
</feature>
<evidence type="ECO:0000256" key="1">
    <source>
        <dbReference type="ARBA" id="ARBA00004123"/>
    </source>
</evidence>
<keyword evidence="15" id="KW-1185">Reference proteome</keyword>
<feature type="domain" description="C2H2-type" evidence="13">
    <location>
        <begin position="41"/>
        <end position="68"/>
    </location>
</feature>
<evidence type="ECO:0000256" key="8">
    <source>
        <dbReference type="ARBA" id="ARBA00023125"/>
    </source>
</evidence>
<evidence type="ECO:0000256" key="2">
    <source>
        <dbReference type="ARBA" id="ARBA00022491"/>
    </source>
</evidence>
<evidence type="ECO:0000256" key="4">
    <source>
        <dbReference type="ARBA" id="ARBA00022737"/>
    </source>
</evidence>
<keyword evidence="9" id="KW-0804">Transcription</keyword>
<comment type="subcellular location">
    <subcellularLocation>
        <location evidence="1">Nucleus</location>
    </subcellularLocation>
</comment>
<keyword evidence="4" id="KW-0677">Repeat</keyword>
<sequence length="227" mass="26340">MATPQKPSDETPVSSTVGPIKKSKVDDSQYYELVMDGKTFYVCVVCKRPYVCVTSLRRHYNTHSWEKKYPCRHCNKVFALAEYRTKHEIIHTGERRYQCLLCNEMFINYQFLSSHCKSVHNQDPSGRKAKDEGENNLYRILPSKTVKMKAYSWVSELEEKPDIRTVMSGDGSVHITTTHTTDQQDSTQKRMLNWDDIFLEPDANSQPGGSVNHKQEPEFDFILPETY</sequence>
<keyword evidence="5 11" id="KW-0863">Zinc-finger</keyword>
<evidence type="ECO:0000313" key="15">
    <source>
        <dbReference type="Proteomes" id="UP001460270"/>
    </source>
</evidence>
<dbReference type="EMBL" id="JBBPFD010000006">
    <property type="protein sequence ID" value="KAK7922157.1"/>
    <property type="molecule type" value="Genomic_DNA"/>
</dbReference>
<organism evidence="14 15">
    <name type="scientific">Mugilogobius chulae</name>
    <name type="common">yellowstripe goby</name>
    <dbReference type="NCBI Taxonomy" id="88201"/>
    <lineage>
        <taxon>Eukaryota</taxon>
        <taxon>Metazoa</taxon>
        <taxon>Chordata</taxon>
        <taxon>Craniata</taxon>
        <taxon>Vertebrata</taxon>
        <taxon>Euteleostomi</taxon>
        <taxon>Actinopterygii</taxon>
        <taxon>Neopterygii</taxon>
        <taxon>Teleostei</taxon>
        <taxon>Neoteleostei</taxon>
        <taxon>Acanthomorphata</taxon>
        <taxon>Gobiaria</taxon>
        <taxon>Gobiiformes</taxon>
        <taxon>Gobioidei</taxon>
        <taxon>Gobiidae</taxon>
        <taxon>Gobionellinae</taxon>
        <taxon>Mugilogobius</taxon>
    </lineage>
</organism>
<evidence type="ECO:0000256" key="10">
    <source>
        <dbReference type="ARBA" id="ARBA00023242"/>
    </source>
</evidence>
<dbReference type="Proteomes" id="UP001460270">
    <property type="component" value="Unassembled WGS sequence"/>
</dbReference>
<reference evidence="15" key="1">
    <citation type="submission" date="2024-04" db="EMBL/GenBank/DDBJ databases">
        <title>Salinicola lusitanus LLJ914,a marine bacterium isolated from the Okinawa Trough.</title>
        <authorList>
            <person name="Li J."/>
        </authorList>
    </citation>
    <scope>NUCLEOTIDE SEQUENCE [LARGE SCALE GENOMIC DNA]</scope>
</reference>
<keyword evidence="2" id="KW-0678">Repressor</keyword>
<dbReference type="GO" id="GO:0005634">
    <property type="term" value="C:nucleus"/>
    <property type="evidence" value="ECO:0007669"/>
    <property type="project" value="UniProtKB-SubCell"/>
</dbReference>
<dbReference type="InterPro" id="IPR013087">
    <property type="entry name" value="Znf_C2H2_type"/>
</dbReference>
<evidence type="ECO:0000256" key="9">
    <source>
        <dbReference type="ARBA" id="ARBA00023163"/>
    </source>
</evidence>
<dbReference type="GO" id="GO:0003677">
    <property type="term" value="F:DNA binding"/>
    <property type="evidence" value="ECO:0007669"/>
    <property type="project" value="UniProtKB-KW"/>
</dbReference>
<dbReference type="SMART" id="SM00355">
    <property type="entry name" value="ZnF_C2H2"/>
    <property type="match status" value="3"/>
</dbReference>
<keyword evidence="7" id="KW-0805">Transcription regulation</keyword>
<dbReference type="GO" id="GO:0008270">
    <property type="term" value="F:zinc ion binding"/>
    <property type="evidence" value="ECO:0007669"/>
    <property type="project" value="UniProtKB-KW"/>
</dbReference>
<keyword evidence="10" id="KW-0539">Nucleus</keyword>
<evidence type="ECO:0000256" key="12">
    <source>
        <dbReference type="SAM" id="MobiDB-lite"/>
    </source>
</evidence>
<dbReference type="InterPro" id="IPR036236">
    <property type="entry name" value="Znf_C2H2_sf"/>
</dbReference>
<feature type="domain" description="C2H2-type" evidence="13">
    <location>
        <begin position="69"/>
        <end position="96"/>
    </location>
</feature>
<keyword evidence="3" id="KW-0479">Metal-binding</keyword>
<dbReference type="AlphaFoldDB" id="A0AAW0PDS1"/>
<dbReference type="SUPFAM" id="SSF57667">
    <property type="entry name" value="beta-beta-alpha zinc fingers"/>
    <property type="match status" value="2"/>
</dbReference>
<accession>A0AAW0PDS1</accession>
<comment type="caution">
    <text evidence="14">The sequence shown here is derived from an EMBL/GenBank/DDBJ whole genome shotgun (WGS) entry which is preliminary data.</text>
</comment>
<name>A0AAW0PDS1_9GOBI</name>
<keyword evidence="6" id="KW-0862">Zinc</keyword>
<keyword evidence="8" id="KW-0238">DNA-binding</keyword>
<feature type="region of interest" description="Disordered" evidence="12">
    <location>
        <begin position="203"/>
        <end position="227"/>
    </location>
</feature>
<gene>
    <name evidence="14" type="ORF">WMY93_009059</name>
</gene>
<evidence type="ECO:0000256" key="6">
    <source>
        <dbReference type="ARBA" id="ARBA00022833"/>
    </source>
</evidence>
<evidence type="ECO:0000256" key="5">
    <source>
        <dbReference type="ARBA" id="ARBA00022771"/>
    </source>
</evidence>
<dbReference type="PROSITE" id="PS00028">
    <property type="entry name" value="ZINC_FINGER_C2H2_1"/>
    <property type="match status" value="3"/>
</dbReference>